<feature type="domain" description="Phage tail collar" evidence="1">
    <location>
        <begin position="6"/>
        <end position="59"/>
    </location>
</feature>
<name>A0A2L2X7E3_9FIRM</name>
<dbReference type="SUPFAM" id="SSF88874">
    <property type="entry name" value="Receptor-binding domain of short tail fibre protein gp12"/>
    <property type="match status" value="1"/>
</dbReference>
<dbReference type="RefSeq" id="WP_104370661.1">
    <property type="nucleotide sequence ID" value="NZ_BFAV01000018.1"/>
</dbReference>
<protein>
    <submittedName>
        <fullName evidence="2">Microcystin dependent protein</fullName>
    </submittedName>
</protein>
<dbReference type="AlphaFoldDB" id="A0A2L2X7E3"/>
<dbReference type="Gene3D" id="3.90.1340.10">
    <property type="entry name" value="Phage tail collar domain"/>
    <property type="match status" value="1"/>
</dbReference>
<proteinExistence type="predicted"/>
<dbReference type="InterPro" id="IPR011083">
    <property type="entry name" value="Phage_tail_collar_dom"/>
</dbReference>
<sequence>MEPFIGLIKLLPYNFTPYGWLPCEGQILQVQQYTALFSLIGNKFGGNGSTTFALPDLRGFEPQPGARYFMAIFGLYPERS</sequence>
<accession>A0A2L2X7E3</accession>
<organism evidence="2 3">
    <name type="scientific">Desulfocucumis palustris</name>
    <dbReference type="NCBI Taxonomy" id="1898651"/>
    <lineage>
        <taxon>Bacteria</taxon>
        <taxon>Bacillati</taxon>
        <taxon>Bacillota</taxon>
        <taxon>Clostridia</taxon>
        <taxon>Eubacteriales</taxon>
        <taxon>Desulfocucumaceae</taxon>
        <taxon>Desulfocucumis</taxon>
    </lineage>
</organism>
<comment type="caution">
    <text evidence="2">The sequence shown here is derived from an EMBL/GenBank/DDBJ whole genome shotgun (WGS) entry which is preliminary data.</text>
</comment>
<reference evidence="3" key="1">
    <citation type="submission" date="2018-02" db="EMBL/GenBank/DDBJ databases">
        <title>Genome sequence of Desulfocucumis palustris strain NAW-5.</title>
        <authorList>
            <person name="Watanabe M."/>
            <person name="Kojima H."/>
            <person name="Fukui M."/>
        </authorList>
    </citation>
    <scope>NUCLEOTIDE SEQUENCE [LARGE SCALE GENOMIC DNA]</scope>
    <source>
        <strain evidence="3">NAW-5</strain>
    </source>
</reference>
<evidence type="ECO:0000259" key="1">
    <source>
        <dbReference type="Pfam" id="PF07484"/>
    </source>
</evidence>
<evidence type="ECO:0000313" key="3">
    <source>
        <dbReference type="Proteomes" id="UP000239549"/>
    </source>
</evidence>
<dbReference type="EMBL" id="BFAV01000018">
    <property type="protein sequence ID" value="GBF32085.1"/>
    <property type="molecule type" value="Genomic_DNA"/>
</dbReference>
<dbReference type="InterPro" id="IPR037053">
    <property type="entry name" value="Phage_tail_collar_dom_sf"/>
</dbReference>
<evidence type="ECO:0000313" key="2">
    <source>
        <dbReference type="EMBL" id="GBF32085.1"/>
    </source>
</evidence>
<dbReference type="OrthoDB" id="9810174at2"/>
<keyword evidence="3" id="KW-1185">Reference proteome</keyword>
<dbReference type="Proteomes" id="UP000239549">
    <property type="component" value="Unassembled WGS sequence"/>
</dbReference>
<dbReference type="Pfam" id="PF07484">
    <property type="entry name" value="Collar"/>
    <property type="match status" value="1"/>
</dbReference>
<gene>
    <name evidence="2" type="ORF">DCCM_0276</name>
</gene>